<feature type="region of interest" description="Disordered" evidence="2">
    <location>
        <begin position="455"/>
        <end position="475"/>
    </location>
</feature>
<feature type="domain" description="Bacterial repeat" evidence="5">
    <location>
        <begin position="1751"/>
        <end position="1823"/>
    </location>
</feature>
<proteinExistence type="predicted"/>
<accession>A0ABR7HDM9</accession>
<comment type="subcellular location">
    <subcellularLocation>
        <location evidence="1">Cell envelope</location>
    </subcellularLocation>
</comment>
<feature type="chain" id="PRO_5045281913" evidence="4">
    <location>
        <begin position="32"/>
        <end position="3362"/>
    </location>
</feature>
<keyword evidence="3" id="KW-0472">Membrane</keyword>
<name>A0ABR7HDM9_9FIRM</name>
<evidence type="ECO:0000256" key="4">
    <source>
        <dbReference type="SAM" id="SignalP"/>
    </source>
</evidence>
<feature type="compositionally biased region" description="Polar residues" evidence="2">
    <location>
        <begin position="250"/>
        <end position="262"/>
    </location>
</feature>
<feature type="domain" description="Bacterial repeat" evidence="5">
    <location>
        <begin position="3050"/>
        <end position="3087"/>
    </location>
</feature>
<feature type="compositionally biased region" description="Polar residues" evidence="2">
    <location>
        <begin position="323"/>
        <end position="341"/>
    </location>
</feature>
<feature type="compositionally biased region" description="Basic and acidic residues" evidence="2">
    <location>
        <begin position="374"/>
        <end position="386"/>
    </location>
</feature>
<feature type="domain" description="Bacterial repeat" evidence="5">
    <location>
        <begin position="2146"/>
        <end position="2218"/>
    </location>
</feature>
<dbReference type="RefSeq" id="WP_187023940.1">
    <property type="nucleotide sequence ID" value="NZ_JACOPB010000017.1"/>
</dbReference>
<feature type="domain" description="Bacterial repeat" evidence="5">
    <location>
        <begin position="2383"/>
        <end position="2455"/>
    </location>
</feature>
<feature type="region of interest" description="Disordered" evidence="2">
    <location>
        <begin position="371"/>
        <end position="401"/>
    </location>
</feature>
<feature type="domain" description="Bacterial repeat" evidence="5">
    <location>
        <begin position="1593"/>
        <end position="1665"/>
    </location>
</feature>
<protein>
    <submittedName>
        <fullName evidence="6">Doubled motif LPXTG anchor domain-containing protein</fullName>
    </submittedName>
</protein>
<keyword evidence="7" id="KW-1185">Reference proteome</keyword>
<organism evidence="6 7">
    <name type="scientific">Hungatella hominis</name>
    <dbReference type="NCBI Taxonomy" id="2763050"/>
    <lineage>
        <taxon>Bacteria</taxon>
        <taxon>Bacillati</taxon>
        <taxon>Bacillota</taxon>
        <taxon>Clostridia</taxon>
        <taxon>Lachnospirales</taxon>
        <taxon>Lachnospiraceae</taxon>
        <taxon>Hungatella</taxon>
    </lineage>
</organism>
<keyword evidence="4" id="KW-0732">Signal</keyword>
<feature type="signal peptide" evidence="4">
    <location>
        <begin position="1"/>
        <end position="31"/>
    </location>
</feature>
<feature type="domain" description="Bacterial repeat" evidence="5">
    <location>
        <begin position="1278"/>
        <end position="1349"/>
    </location>
</feature>
<feature type="region of interest" description="Disordered" evidence="2">
    <location>
        <begin position="3265"/>
        <end position="3292"/>
    </location>
</feature>
<keyword evidence="3" id="KW-0812">Transmembrane</keyword>
<feature type="domain" description="Bacterial repeat" evidence="5">
    <location>
        <begin position="2857"/>
        <end position="2929"/>
    </location>
</feature>
<evidence type="ECO:0000256" key="3">
    <source>
        <dbReference type="SAM" id="Phobius"/>
    </source>
</evidence>
<dbReference type="Pfam" id="PF09479">
    <property type="entry name" value="Flg_new"/>
    <property type="match status" value="2"/>
</dbReference>
<dbReference type="InterPro" id="IPR044060">
    <property type="entry name" value="Bacterial_rp_domain"/>
</dbReference>
<feature type="domain" description="Bacterial repeat" evidence="5">
    <location>
        <begin position="1514"/>
        <end position="1587"/>
    </location>
</feature>
<dbReference type="InterPro" id="IPR013378">
    <property type="entry name" value="InlB-like_B-rpt"/>
</dbReference>
<reference evidence="6 7" key="1">
    <citation type="submission" date="2020-08" db="EMBL/GenBank/DDBJ databases">
        <title>Genome public.</title>
        <authorList>
            <person name="Liu C."/>
            <person name="Sun Q."/>
        </authorList>
    </citation>
    <scope>NUCLEOTIDE SEQUENCE [LARGE SCALE GENOMIC DNA]</scope>
    <source>
        <strain evidence="6 7">NSJ-66</strain>
    </source>
</reference>
<keyword evidence="3" id="KW-1133">Transmembrane helix</keyword>
<dbReference type="NCBIfam" id="NF033073">
    <property type="entry name" value="LPXTG_double"/>
    <property type="match status" value="1"/>
</dbReference>
<feature type="compositionally biased region" description="Acidic residues" evidence="2">
    <location>
        <begin position="220"/>
        <end position="240"/>
    </location>
</feature>
<feature type="compositionally biased region" description="Acidic residues" evidence="2">
    <location>
        <begin position="202"/>
        <end position="212"/>
    </location>
</feature>
<dbReference type="Gene3D" id="2.60.40.4270">
    <property type="entry name" value="Listeria-Bacteroides repeat domain"/>
    <property type="match status" value="2"/>
</dbReference>
<feature type="domain" description="Bacterial repeat" evidence="5">
    <location>
        <begin position="2067"/>
        <end position="2139"/>
    </location>
</feature>
<evidence type="ECO:0000313" key="6">
    <source>
        <dbReference type="EMBL" id="MBC5711313.1"/>
    </source>
</evidence>
<comment type="caution">
    <text evidence="6">The sequence shown here is derived from an EMBL/GenBank/DDBJ whole genome shotgun (WGS) entry which is preliminary data.</text>
</comment>
<feature type="domain" description="Bacterial repeat" evidence="5">
    <location>
        <begin position="2620"/>
        <end position="2692"/>
    </location>
</feature>
<evidence type="ECO:0000259" key="5">
    <source>
        <dbReference type="Pfam" id="PF18998"/>
    </source>
</evidence>
<evidence type="ECO:0000256" key="1">
    <source>
        <dbReference type="ARBA" id="ARBA00004196"/>
    </source>
</evidence>
<sequence length="3362" mass="370588">MKGLRRKFRRGLAGFLAFVLTMTSFNMVSWADVASAFEKENATFVLNGEDIRDSAQAAIENGNEFYFEDLGADTSDRSLAKDYQRLFESGSVFEFTPSYDMDEEEYAAGAELRMFIRVDDAYEGYQITGDEDIIFLYINDSSSRITFRSKIDGYTTKKVTVKGNSSLLDDNGAAVPGVEPQLPTGEEETKSNGAIETPDANGENDLDGENEVPEPGKESESEETIETPEANEEPESEEAIETSAADTETGETNEGSDANAESNGDHIVQSPDSNTDVEEILNTETETDKSNEVQTPAEDASEDNQEPGDHAASESASEDDSNIDTTADKNTAAPSSDNSSDVEVLSDDAGQLSVSHHSSYVLKTAISDIEENDSNDKAIDEDKNNKAAEVPADNQEKVEDFQNEETDYVEAVDAEVNEETTIAAPVETESCNDAVSDEEEQTSVSSEEIIQVDDSIDNPVEKTEDNSENLSDEKESTVTVETSAEAVEQEEVTAVTGSTSGKTYGQIVLDESYYAKAYVTTLNKLHVDVSSEGYAVTYTVTPVGTATIKGAKSVAEGNDLSFTVKPQIGYMIDHVTANGDELEAVDDSEATDSNASLSAKRYIVSSVTEEQEIIISMSEVGEHPEFSYSKTLGNVVVSLHAEEGILPAGTVAKVTEVTEKVQEAVKEKTAEETGEDISENTVLAYDIKLFVENDEGELEVLDNSWSENGYIDVTFSGKAIEEKSAEAETVEIKHVDTGEVDVAADDISKITSDEVQSLEAVSDIIEVPGAANVNELVFEAEHFSIYTIMFNSSSSGVRIITVDTNGMVIGKIEDTYSLGNSSKTVTSISQSIKNGIPAGYEFKKATVGKKYYEGQKADKQDYIDKESIYSINRAGTISNRKLQYQTSGNSQKVDIEKTQDIYFWYEPESTTITFDVNGGSGNTPERISAKVGDVIDLPAGEGLSKKNNIFLGWAKSKDSNTVTVVGSVSEKVQVFSAGGKFEVSKSETLYAVWAQNAGTVSNQSLTIAIRKDGVAPAEPSIQDGNKYYYLVNGLAVGNLLNYFNYAHTVANIGAVKENLKDAFYNLANSYNTNNKYWNTQTEYVDWYVIKYQGNDSRWHVDGVVRERSKVNLDYDPNCTDYSGLVPDGKQFMPGTMVTVEGKRTLERPGYRFVCWNTDPNGLGMRYEEGDRFLLNENTRLYAQWAERDKVPVYYRVINNLGGSVTRSEEWLNPEIGIAQGATAAADNGYLFAGWYMDSAGSQLLTEDLTYTPEKPVGGWVSKTYYAKFTKDLSKWFSVVYNTDGNGTIDGQKKPVEKTDILKGSEFPAQPIVAADYGYQFDGWYEGSKKVDTFPTTVTENKEYTARFVKDESKWFAVTYNADGNGTIDGQKTAVVKTDLLEGSAFPSRPAVEADYGYQLDGWYEGSTKVDAFPPTVTESKEYTARFVKDKSKWFTITFQTEEHGKINGGKTDIVHSEILDGSIFPGRPTATADPGYLTAGWYDGDTKVVKFPETVTESKTYVLKCVKDPSQWFTVRYNTDGNGTIDGQKEPVEKTDILRGSIFPAQPIVAADYGYQFDGWYEGNTKVNTFPEKVTENKEYTARFVKDASKWFTVTYNTDGNGTIDGQKAAVVKTDLLDGSAFPASPSVEADYGYQFDGWYEGSTKVDTFPTTVTKSKEYTARFVKDESKWFTITFRTEEHGKINGGKTDIEHTEILAGSVFPGRPTATADPGYLTAGWYDGDTKVVKFPETVTESKTYVLKCVKDPSQWFTVRYNTDGNGTIDGQKEPVEKTDILRGSIFPAQPIVAADHGYQFDGWYEGSTKVTMFPEKVTENKEYTARFVKDESKWFTVTYNTDGNGTIDGQKAAVVKTDLLDGSAFPASPSVEADYGYQFNGWYEGSKKVDTFPTTVTESKEYTARFVKDESKWFAVTYNTDGNGTIDGQKAAVVKTDILDGSAFPASPSVEADYGYQFDGWYEGSTKVNTFPEKVTENKEYTARFVKDESKWFTITFRTEEHGKINGGKTDIEHTEILAGSVFPGRPTATADPGYLTDGWYDGDTKVVKFPETVTESKTYVLKCVKDPSQWFTVRYNTDGNGTIDGQKEPVEKTDILRGSIFPAQPIVAADHGYQFDGWYEGSTKVTMFPEKVTENKEYTARFVKDESKWFTVTYNTDGNGTIDGQKAAVVKNDLLDGSAFPASPSVEADYGYQFDGWYEGRTKVDTFPTTVTESKEYTARFVRDESKWFAVTYNTDGNGSIDGQKAAVVKTNLLDGSAFPASPSVEADYGYQFDGWYEGSTKVDTFPEKVTENKEYTARFVKDESKWFAVTYNTDGNGTIDGQKAAVVKTDLLDGSAFPASPSVEADYGYQFNGWYEGSKKVDTFPTTVTESKEYTARFVKDESKWFAVTYNTDGNGTIDGQKAAVVKTDLLDGSAFPASPSVEADYGYQFDGWYEGSTKVNTFPEKVTENKEYTARFVKDESKWFTITFRTEEHGKINGGKTDIEHTEILAGSVFPGRPTATADPGYLTDGWYDGDTKVVKFPETVTESKTYVLKCVKDPSQWFTVRYNTDGNGTIDGQKEPVEKTDILRGSTFPAQPIVAADHGYQFNGWYEGNTKVNTFPEKVTENKEYTARFVKDESKWFAVTYNTDGNGTIDGQKAAVVKTDLLDGSAFPASPSVEADYGYQFDGWYEGSTKVDTFPEKVTENKEYTARFVKDESKWFAVTYNTDGNGTIDGQKAAVVKTDLLDGSAFPTSPSVEADYGYQFDGWYEGSTKVNTFPEKVTENKEYTARFVKDESKWFAVTYNTDGNGTIDGQKAAVVKTDILDGSAFPSSPSVEADYGYQFDGWYEGSTKVAMFPEKVTENKEYTARFVRDESKWFVVTYNTDGNGTIDGQKAAVVKTDLLDGSAFPSSPIIVADSGYVFDGWFEGTSKVDAFPATVNENKEYVARFVERQDLPYEVHYFYDYVENKLEQVIAYDGKFNEKIPYDAPNVKTYNNNNYVLEYINGADNKVTIEPELNIVNIYYALDEKGTGPDPDKPDQIPDKYQVSFMYIADINGKVEGRLKEVVTREKAADGSFSATNPAYPEALVTATADSGYSFQNWTSSAVGDVAGKPVSTFASEADIKKAGFTSDSVFTAHFYAKDDTTYRVEYYYESQGKYPASTDNFEIRTGKTDASVSVTDNDKAKNGYVYDTTASNVENGIVKGDNSLVLKLYFKQQFTVTYQPGDHTFFTEQVIGGISYGDKTPEFTGEMNIIGRYVFDGWKPSVAGTVTESAVYVAQWKYTGSNDSGSSGGDGNTPNPNKPFVPEGPAGGMVTVEPGDVPLANLPEGGPVDNLILIDDGNVPLAGLPKTGDRAGAHAGLAALISGFLMAAFTALRKREEEK</sequence>
<dbReference type="EMBL" id="JACOPB010000017">
    <property type="protein sequence ID" value="MBC5711313.1"/>
    <property type="molecule type" value="Genomic_DNA"/>
</dbReference>
<dbReference type="Proteomes" id="UP000634672">
    <property type="component" value="Unassembled WGS sequence"/>
</dbReference>
<feature type="domain" description="Bacterial repeat" evidence="5">
    <location>
        <begin position="2541"/>
        <end position="2613"/>
    </location>
</feature>
<feature type="transmembrane region" description="Helical" evidence="3">
    <location>
        <begin position="3334"/>
        <end position="3355"/>
    </location>
</feature>
<feature type="region of interest" description="Disordered" evidence="2">
    <location>
        <begin position="165"/>
        <end position="354"/>
    </location>
</feature>
<evidence type="ECO:0000256" key="2">
    <source>
        <dbReference type="SAM" id="MobiDB-lite"/>
    </source>
</evidence>
<dbReference type="Pfam" id="PF18998">
    <property type="entry name" value="Flg_new_2"/>
    <property type="match status" value="11"/>
</dbReference>
<evidence type="ECO:0000313" key="7">
    <source>
        <dbReference type="Proteomes" id="UP000634672"/>
    </source>
</evidence>
<gene>
    <name evidence="6" type="ORF">H8S75_25585</name>
</gene>
<dbReference type="InterPro" id="IPR042229">
    <property type="entry name" value="Listeria/Bacterioides_rpt_sf"/>
</dbReference>
<feature type="compositionally biased region" description="Basic and acidic residues" evidence="2">
    <location>
        <begin position="459"/>
        <end position="475"/>
    </location>
</feature>